<feature type="coiled-coil region" evidence="1">
    <location>
        <begin position="173"/>
        <end position="207"/>
    </location>
</feature>
<sequence length="810" mass="93372">MSTIAHPMEERYELVSKERIEGQTRASEARQGLANKAPSTEDLRGESSRRREELDALLESIRRAKEYNDAMKSEVSVTRTVANKTGEDLRARAKDKLDQDAYIDGLNRQVTRLEDEIALAEAQLCAQKEQSDAVDTMIRETSGALNALASEQKRLVQQWNTSVVALGRRDQALNAATKALRKVQDSVKDMENENSRLERDIASLRESYDGIIVSRDRLYNEIVFVENNTAKVQSNLVALSETFTMLQEALKNANQEEKALASAVSKIESEISTLNYKCELLIRERHSIEDKISAMRHQQTNKSEVAQSLVKKENYILAKIHDKEIEVANILNEIVRLDIDRLNTQAHNLQLEEKLNEELAVLKDAETLIDEKVAETRRCIDETEKKTNRVVKLNREYKKMVDECEDETPLGPLEAILKNLSKQVDHEASENRSLQSDWLMCQTELISTTSKTNAIQEKDSELIARLGVLRHKLLRLVQENHTNEAALKSVEYKSRDLHMDMTRLNDLIEQNGRRRVEYKNKIRVSAMEFERELSELNQRSIELERQISEVQSNRTKILIEISDNEEQIKVWEKKIQVEKETQEELQTSKDAIDTKGMEREIQKMKRRLATLATTQEQLLRDMELAIRKREDISVKYKNTKHHQNESRGQSITKGEQATKIQHAISKLERMEISIQEDTQSVVCAREELSAIRLVLRDTSNQFHSFCELRKSLEKEVAESEFAKNRMISLCGLYKEVLQRYESLEKGDVPPVSVTPRTEFEVENNLLAAKTRMKMLSNIISHLSMKFDKYKEIFDRISDILYAIPSERVVG</sequence>
<feature type="compositionally biased region" description="Polar residues" evidence="2">
    <location>
        <begin position="646"/>
        <end position="657"/>
    </location>
</feature>
<gene>
    <name evidence="3" type="ORF">ACHAXA_011614</name>
</gene>
<evidence type="ECO:0000256" key="1">
    <source>
        <dbReference type="SAM" id="Coils"/>
    </source>
</evidence>
<dbReference type="PANTHER" id="PTHR16275:SF8">
    <property type="entry name" value="COILED-COIL DOMAIN-CONTAINING PROTEIN 40"/>
    <property type="match status" value="1"/>
</dbReference>
<feature type="region of interest" description="Disordered" evidence="2">
    <location>
        <begin position="16"/>
        <end position="51"/>
    </location>
</feature>
<evidence type="ECO:0000256" key="2">
    <source>
        <dbReference type="SAM" id="MobiDB-lite"/>
    </source>
</evidence>
<evidence type="ECO:0000313" key="3">
    <source>
        <dbReference type="EMBL" id="KAL3816117.1"/>
    </source>
</evidence>
<dbReference type="AlphaFoldDB" id="A0ABD3RV82"/>
<keyword evidence="4" id="KW-1185">Reference proteome</keyword>
<comment type="caution">
    <text evidence="3">The sequence shown here is derived from an EMBL/GenBank/DDBJ whole genome shotgun (WGS) entry which is preliminary data.</text>
</comment>
<evidence type="ECO:0008006" key="5">
    <source>
        <dbReference type="Google" id="ProtNLM"/>
    </source>
</evidence>
<keyword evidence="1" id="KW-0175">Coiled coil</keyword>
<dbReference type="InterPro" id="IPR037386">
    <property type="entry name" value="CCDC40"/>
</dbReference>
<organism evidence="3 4">
    <name type="scientific">Cyclostephanos tholiformis</name>
    <dbReference type="NCBI Taxonomy" id="382380"/>
    <lineage>
        <taxon>Eukaryota</taxon>
        <taxon>Sar</taxon>
        <taxon>Stramenopiles</taxon>
        <taxon>Ochrophyta</taxon>
        <taxon>Bacillariophyta</taxon>
        <taxon>Coscinodiscophyceae</taxon>
        <taxon>Thalassiosirophycidae</taxon>
        <taxon>Stephanodiscales</taxon>
        <taxon>Stephanodiscaceae</taxon>
        <taxon>Cyclostephanos</taxon>
    </lineage>
</organism>
<accession>A0ABD3RV82</accession>
<dbReference type="Proteomes" id="UP001530377">
    <property type="component" value="Unassembled WGS sequence"/>
</dbReference>
<feature type="coiled-coil region" evidence="1">
    <location>
        <begin position="236"/>
        <end position="270"/>
    </location>
</feature>
<dbReference type="PANTHER" id="PTHR16275">
    <property type="entry name" value="COILED-COIL DOMAIN-CONTAINING PROTEIN 40"/>
    <property type="match status" value="1"/>
</dbReference>
<feature type="coiled-coil region" evidence="1">
    <location>
        <begin position="519"/>
        <end position="621"/>
    </location>
</feature>
<name>A0ABD3RV82_9STRA</name>
<feature type="coiled-coil region" evidence="1">
    <location>
        <begin position="332"/>
        <end position="368"/>
    </location>
</feature>
<feature type="compositionally biased region" description="Basic and acidic residues" evidence="2">
    <location>
        <begin position="39"/>
        <end position="51"/>
    </location>
</feature>
<proteinExistence type="predicted"/>
<dbReference type="EMBL" id="JALLPB020000164">
    <property type="protein sequence ID" value="KAL3816117.1"/>
    <property type="molecule type" value="Genomic_DNA"/>
</dbReference>
<feature type="region of interest" description="Disordered" evidence="2">
    <location>
        <begin position="638"/>
        <end position="657"/>
    </location>
</feature>
<protein>
    <recommendedName>
        <fullName evidence="5">Coiled-coil domain-containing protein 40</fullName>
    </recommendedName>
</protein>
<reference evidence="3 4" key="1">
    <citation type="submission" date="2024-10" db="EMBL/GenBank/DDBJ databases">
        <title>Updated reference genomes for cyclostephanoid diatoms.</title>
        <authorList>
            <person name="Roberts W.R."/>
            <person name="Alverson A.J."/>
        </authorList>
    </citation>
    <scope>NUCLEOTIDE SEQUENCE [LARGE SCALE GENOMIC DNA]</scope>
    <source>
        <strain evidence="3 4">AJA228-03</strain>
    </source>
</reference>
<evidence type="ECO:0000313" key="4">
    <source>
        <dbReference type="Proteomes" id="UP001530377"/>
    </source>
</evidence>